<reference evidence="2 3" key="1">
    <citation type="submission" date="2022-07" db="EMBL/GenBank/DDBJ databases">
        <title>Mucilaginibacter sp. JC4.</title>
        <authorList>
            <person name="Le V."/>
            <person name="Ko S.-R."/>
            <person name="Ahn C.-Y."/>
            <person name="Oh H.-M."/>
        </authorList>
    </citation>
    <scope>NUCLEOTIDE SEQUENCE [LARGE SCALE GENOMIC DNA]</scope>
    <source>
        <strain evidence="2 3">JC4</strain>
    </source>
</reference>
<keyword evidence="1" id="KW-0472">Membrane</keyword>
<dbReference type="EMBL" id="JANHOH010000002">
    <property type="protein sequence ID" value="MCQ6958984.1"/>
    <property type="molecule type" value="Genomic_DNA"/>
</dbReference>
<dbReference type="Proteomes" id="UP001204376">
    <property type="component" value="Unassembled WGS sequence"/>
</dbReference>
<evidence type="ECO:0000256" key="1">
    <source>
        <dbReference type="SAM" id="Phobius"/>
    </source>
</evidence>
<keyword evidence="3" id="KW-1185">Reference proteome</keyword>
<name>A0ABT1T344_9SPHI</name>
<sequence length="108" mass="12765">MTLLINKIPWKFSGLILLIAMAIGTPIALRHARKETVEWQFNGPVQTIKYSPQYRPIFTIDRKEYNAFHMIWNVGTKIHIGDTLIKYKGDNRLMLIRRNSKDTIYFNR</sequence>
<protein>
    <submittedName>
        <fullName evidence="2">Uncharacterized protein</fullName>
    </submittedName>
</protein>
<keyword evidence="1" id="KW-0812">Transmembrane</keyword>
<keyword evidence="1" id="KW-1133">Transmembrane helix</keyword>
<accession>A0ABT1T344</accession>
<gene>
    <name evidence="2" type="ORF">NPE20_13495</name>
</gene>
<organism evidence="2 3">
    <name type="scientific">Mucilaginibacter aquariorum</name>
    <dbReference type="NCBI Taxonomy" id="2967225"/>
    <lineage>
        <taxon>Bacteria</taxon>
        <taxon>Pseudomonadati</taxon>
        <taxon>Bacteroidota</taxon>
        <taxon>Sphingobacteriia</taxon>
        <taxon>Sphingobacteriales</taxon>
        <taxon>Sphingobacteriaceae</taxon>
        <taxon>Mucilaginibacter</taxon>
    </lineage>
</organism>
<proteinExistence type="predicted"/>
<evidence type="ECO:0000313" key="2">
    <source>
        <dbReference type="EMBL" id="MCQ6958984.1"/>
    </source>
</evidence>
<dbReference type="RefSeq" id="WP_256539181.1">
    <property type="nucleotide sequence ID" value="NZ_JANHOH010000002.1"/>
</dbReference>
<feature type="transmembrane region" description="Helical" evidence="1">
    <location>
        <begin position="12"/>
        <end position="29"/>
    </location>
</feature>
<comment type="caution">
    <text evidence="2">The sequence shown here is derived from an EMBL/GenBank/DDBJ whole genome shotgun (WGS) entry which is preliminary data.</text>
</comment>
<evidence type="ECO:0000313" key="3">
    <source>
        <dbReference type="Proteomes" id="UP001204376"/>
    </source>
</evidence>